<feature type="domain" description="Bifunctional inhibitor/plant lipid transfer protein/seed storage helical" evidence="2">
    <location>
        <begin position="10"/>
        <end position="104"/>
    </location>
</feature>
<organism evidence="3 4">
    <name type="scientific">Glycine soja</name>
    <name type="common">Wild soybean</name>
    <dbReference type="NCBI Taxonomy" id="3848"/>
    <lineage>
        <taxon>Eukaryota</taxon>
        <taxon>Viridiplantae</taxon>
        <taxon>Streptophyta</taxon>
        <taxon>Embryophyta</taxon>
        <taxon>Tracheophyta</taxon>
        <taxon>Spermatophyta</taxon>
        <taxon>Magnoliopsida</taxon>
        <taxon>eudicotyledons</taxon>
        <taxon>Gunneridae</taxon>
        <taxon>Pentapetalae</taxon>
        <taxon>rosids</taxon>
        <taxon>fabids</taxon>
        <taxon>Fabales</taxon>
        <taxon>Fabaceae</taxon>
        <taxon>Papilionoideae</taxon>
        <taxon>50 kb inversion clade</taxon>
        <taxon>NPAAA clade</taxon>
        <taxon>indigoferoid/millettioid clade</taxon>
        <taxon>Phaseoleae</taxon>
        <taxon>Glycine</taxon>
        <taxon>Glycine subgen. Soja</taxon>
    </lineage>
</organism>
<feature type="chain" id="PRO_5019480704" description="Bifunctional inhibitor/plant lipid transfer protein/seed storage helical domain-containing protein" evidence="1">
    <location>
        <begin position="29"/>
        <end position="115"/>
    </location>
</feature>
<evidence type="ECO:0000256" key="1">
    <source>
        <dbReference type="SAM" id="SignalP"/>
    </source>
</evidence>
<dbReference type="InterPro" id="IPR016140">
    <property type="entry name" value="Bifunc_inhib/LTP/seed_store"/>
</dbReference>
<dbReference type="SUPFAM" id="SSF47699">
    <property type="entry name" value="Bifunctional inhibitor/lipid-transfer protein/seed storage 2S albumin"/>
    <property type="match status" value="1"/>
</dbReference>
<comment type="caution">
    <text evidence="3">The sequence shown here is derived from an EMBL/GenBank/DDBJ whole genome shotgun (WGS) entry which is preliminary data.</text>
</comment>
<feature type="signal peptide" evidence="1">
    <location>
        <begin position="1"/>
        <end position="28"/>
    </location>
</feature>
<evidence type="ECO:0000313" key="4">
    <source>
        <dbReference type="Proteomes" id="UP000289340"/>
    </source>
</evidence>
<dbReference type="Gene3D" id="1.10.110.10">
    <property type="entry name" value="Plant lipid-transfer and hydrophobic proteins"/>
    <property type="match status" value="1"/>
</dbReference>
<dbReference type="InterPro" id="IPR044741">
    <property type="entry name" value="NsLTP-like"/>
</dbReference>
<proteinExistence type="predicted"/>
<dbReference type="Gramene" id="XM_028336759.1">
    <property type="protein sequence ID" value="XP_028192560.1"/>
    <property type="gene ID" value="LOC114378210"/>
</dbReference>
<dbReference type="InterPro" id="IPR036312">
    <property type="entry name" value="Bifun_inhib/LTP/seed_sf"/>
</dbReference>
<protein>
    <recommendedName>
        <fullName evidence="2">Bifunctional inhibitor/plant lipid transfer protein/seed storage helical domain-containing protein</fullName>
    </recommendedName>
</protein>
<accession>A0A445HJL2</accession>
<keyword evidence="1" id="KW-0732">Signal</keyword>
<dbReference type="PANTHER" id="PTHR33286">
    <property type="entry name" value="BIFUNCTIONAL INHIBITOR/LIPID-TRANSFER PROTEIN/SEED STORAGE 2S ALBUMIN SUPERFAMILY PROTEIN"/>
    <property type="match status" value="1"/>
</dbReference>
<evidence type="ECO:0000259" key="2">
    <source>
        <dbReference type="Pfam" id="PF14368"/>
    </source>
</evidence>
<name>A0A445HJL2_GLYSO</name>
<evidence type="ECO:0000313" key="3">
    <source>
        <dbReference type="EMBL" id="RZB73869.1"/>
    </source>
</evidence>
<gene>
    <name evidence="3" type="ORF">D0Y65_033136</name>
</gene>
<reference evidence="3 4" key="1">
    <citation type="submission" date="2018-09" db="EMBL/GenBank/DDBJ databases">
        <title>A high-quality reference genome of wild soybean provides a powerful tool to mine soybean genomes.</title>
        <authorList>
            <person name="Xie M."/>
            <person name="Chung C.Y.L."/>
            <person name="Li M.-W."/>
            <person name="Wong F.-L."/>
            <person name="Chan T.-F."/>
            <person name="Lam H.-M."/>
        </authorList>
    </citation>
    <scope>NUCLEOTIDE SEQUENCE [LARGE SCALE GENOMIC DNA]</scope>
    <source>
        <strain evidence="4">cv. W05</strain>
        <tissue evidence="3">Hypocotyl of etiolated seedlings</tissue>
    </source>
</reference>
<sequence length="115" mass="11807">MASGGTYLSLAMLVVAGSLIYNTKEVSGQCGGSLSDLIAQCSQYVQKSGPKIPPSATCCAALRKFNVPCACKLVTKEAASLVSIPKVVFVGRSCGLNLPPGMQCGAVKIPPKAMK</sequence>
<dbReference type="AlphaFoldDB" id="A0A445HJL2"/>
<keyword evidence="4" id="KW-1185">Reference proteome</keyword>
<dbReference type="Proteomes" id="UP000289340">
    <property type="component" value="Chromosome 12"/>
</dbReference>
<dbReference type="SMR" id="A0A445HJL2"/>
<dbReference type="PANTHER" id="PTHR33286:SF1">
    <property type="entry name" value="OS01G0800600 PROTEIN"/>
    <property type="match status" value="1"/>
</dbReference>
<dbReference type="Pfam" id="PF14368">
    <property type="entry name" value="LTP_2"/>
    <property type="match status" value="1"/>
</dbReference>
<dbReference type="EMBL" id="QZWG01000012">
    <property type="protein sequence ID" value="RZB73869.1"/>
    <property type="molecule type" value="Genomic_DNA"/>
</dbReference>
<dbReference type="CDD" id="cd04660">
    <property type="entry name" value="nsLTP_like"/>
    <property type="match status" value="1"/>
</dbReference>